<evidence type="ECO:0000313" key="2">
    <source>
        <dbReference type="Proteomes" id="UP000640274"/>
    </source>
</evidence>
<dbReference type="AlphaFoldDB" id="A0A934MNS9"/>
<organism evidence="1 2">
    <name type="scientific">Paenibacillus roseus</name>
    <dbReference type="NCBI Taxonomy" id="2798579"/>
    <lineage>
        <taxon>Bacteria</taxon>
        <taxon>Bacillati</taxon>
        <taxon>Bacillota</taxon>
        <taxon>Bacilli</taxon>
        <taxon>Bacillales</taxon>
        <taxon>Paenibacillaceae</taxon>
        <taxon>Paenibacillus</taxon>
    </lineage>
</organism>
<keyword evidence="2" id="KW-1185">Reference proteome</keyword>
<gene>
    <name evidence="1" type="ORF">JFN88_00060</name>
</gene>
<dbReference type="Proteomes" id="UP000640274">
    <property type="component" value="Unassembled WGS sequence"/>
</dbReference>
<dbReference type="EMBL" id="JAELUP010000001">
    <property type="protein sequence ID" value="MBJ6359724.1"/>
    <property type="molecule type" value="Genomic_DNA"/>
</dbReference>
<protein>
    <submittedName>
        <fullName evidence="1">Uncharacterized protein</fullName>
    </submittedName>
</protein>
<sequence length="91" mass="10558">MTAVAQTCYDVRESYRSPLVGLERRYADANAVSIMRRHCKLGVEHGRADTSPEPRWQIREEIQSLRALRDDLIAEWIEDVKKWIKIGTAKC</sequence>
<proteinExistence type="predicted"/>
<reference evidence="1" key="1">
    <citation type="submission" date="2020-12" db="EMBL/GenBank/DDBJ databases">
        <authorList>
            <person name="Huq M.A."/>
        </authorList>
    </citation>
    <scope>NUCLEOTIDE SEQUENCE</scope>
    <source>
        <strain evidence="1">MAHUQ-46</strain>
    </source>
</reference>
<dbReference type="RefSeq" id="WP_199017245.1">
    <property type="nucleotide sequence ID" value="NZ_JAELUP010000001.1"/>
</dbReference>
<name>A0A934MNS9_9BACL</name>
<comment type="caution">
    <text evidence="1">The sequence shown here is derived from an EMBL/GenBank/DDBJ whole genome shotgun (WGS) entry which is preliminary data.</text>
</comment>
<accession>A0A934MNS9</accession>
<evidence type="ECO:0000313" key="1">
    <source>
        <dbReference type="EMBL" id="MBJ6359724.1"/>
    </source>
</evidence>